<dbReference type="Proteomes" id="UP001155010">
    <property type="component" value="Unassembled WGS sequence"/>
</dbReference>
<dbReference type="AlphaFoldDB" id="A0A9X2TG59"/>
<dbReference type="EMBL" id="JANUBB010000012">
    <property type="protein sequence ID" value="MCS3952794.1"/>
    <property type="molecule type" value="Genomic_DNA"/>
</dbReference>
<dbReference type="Proteomes" id="UP001155057">
    <property type="component" value="Unassembled WGS sequence"/>
</dbReference>
<evidence type="ECO:0000313" key="2">
    <source>
        <dbReference type="EMBL" id="MCS3952794.1"/>
    </source>
</evidence>
<gene>
    <name evidence="1" type="ORF">GGP61_002915</name>
    <name evidence="2" type="ORF">GGP83_002767</name>
</gene>
<dbReference type="EMBL" id="JANUAE010000012">
    <property type="protein sequence ID" value="MCS3711282.1"/>
    <property type="molecule type" value="Genomic_DNA"/>
</dbReference>
<sequence>MEALKKPLWDRGRPLPVGHQITFGEYGGKTLIQITEED</sequence>
<name>A0A9X2TG59_9BACT</name>
<protein>
    <submittedName>
        <fullName evidence="1">Uncharacterized protein</fullName>
    </submittedName>
</protein>
<reference evidence="1" key="1">
    <citation type="submission" date="2022-08" db="EMBL/GenBank/DDBJ databases">
        <title>Genomic Encyclopedia of Type Strains, Phase V (KMG-V): Genome sequencing to study the core and pangenomes of soil and plant-associated prokaryotes.</title>
        <authorList>
            <person name="Whitman W."/>
        </authorList>
    </citation>
    <scope>NUCLEOTIDE SEQUENCE</scope>
    <source>
        <strain evidence="2">SP2017</strain>
        <strain evidence="1">SP3049</strain>
    </source>
</reference>
<comment type="caution">
    <text evidence="1">The sequence shown here is derived from an EMBL/GenBank/DDBJ whole genome shotgun (WGS) entry which is preliminary data.</text>
</comment>
<evidence type="ECO:0000313" key="3">
    <source>
        <dbReference type="Proteomes" id="UP001155057"/>
    </source>
</evidence>
<evidence type="ECO:0000313" key="1">
    <source>
        <dbReference type="EMBL" id="MCS3711282.1"/>
    </source>
</evidence>
<proteinExistence type="predicted"/>
<organism evidence="1 3">
    <name type="scientific">Salinibacter ruber</name>
    <dbReference type="NCBI Taxonomy" id="146919"/>
    <lineage>
        <taxon>Bacteria</taxon>
        <taxon>Pseudomonadati</taxon>
        <taxon>Rhodothermota</taxon>
        <taxon>Rhodothermia</taxon>
        <taxon>Rhodothermales</taxon>
        <taxon>Salinibacteraceae</taxon>
        <taxon>Salinibacter</taxon>
    </lineage>
</organism>
<accession>A0A9X2TG59</accession>